<accession>A0AAE0Y2D5</accession>
<evidence type="ECO:0000313" key="1">
    <source>
        <dbReference type="EMBL" id="KAK3730630.1"/>
    </source>
</evidence>
<protein>
    <submittedName>
        <fullName evidence="1">Uncharacterized protein</fullName>
    </submittedName>
</protein>
<name>A0AAE0Y2D5_9GAST</name>
<dbReference type="Proteomes" id="UP001283361">
    <property type="component" value="Unassembled WGS sequence"/>
</dbReference>
<gene>
    <name evidence="1" type="ORF">RRG08_060298</name>
</gene>
<reference evidence="1" key="1">
    <citation type="journal article" date="2023" name="G3 (Bethesda)">
        <title>A reference genome for the long-term kleptoplast-retaining sea slug Elysia crispata morphotype clarki.</title>
        <authorList>
            <person name="Eastman K.E."/>
            <person name="Pendleton A.L."/>
            <person name="Shaikh M.A."/>
            <person name="Suttiyut T."/>
            <person name="Ogas R."/>
            <person name="Tomko P."/>
            <person name="Gavelis G."/>
            <person name="Widhalm J.R."/>
            <person name="Wisecaver J.H."/>
        </authorList>
    </citation>
    <scope>NUCLEOTIDE SEQUENCE</scope>
    <source>
        <strain evidence="1">ECLA1</strain>
    </source>
</reference>
<dbReference type="AlphaFoldDB" id="A0AAE0Y2D5"/>
<organism evidence="1 2">
    <name type="scientific">Elysia crispata</name>
    <name type="common">lettuce slug</name>
    <dbReference type="NCBI Taxonomy" id="231223"/>
    <lineage>
        <taxon>Eukaryota</taxon>
        <taxon>Metazoa</taxon>
        <taxon>Spiralia</taxon>
        <taxon>Lophotrochozoa</taxon>
        <taxon>Mollusca</taxon>
        <taxon>Gastropoda</taxon>
        <taxon>Heterobranchia</taxon>
        <taxon>Euthyneura</taxon>
        <taxon>Panpulmonata</taxon>
        <taxon>Sacoglossa</taxon>
        <taxon>Placobranchoidea</taxon>
        <taxon>Plakobranchidae</taxon>
        <taxon>Elysia</taxon>
    </lineage>
</organism>
<dbReference type="EMBL" id="JAWDGP010007068">
    <property type="protein sequence ID" value="KAK3730630.1"/>
    <property type="molecule type" value="Genomic_DNA"/>
</dbReference>
<sequence length="153" mass="17054">MIFFLDRGQVVYMGLSSRFLRDLGNGSEITSSNVRNILEISHRRSDVAAPSQTGATIFRWLLVHIQQTLYSVFGVSNYPKSDLGDGNIKEASVAGEIIQANHDGQAWCGRSDTPTTYLDTDLELQGFKKIQRNTELHPCRSMPTQPQLQVAVI</sequence>
<proteinExistence type="predicted"/>
<evidence type="ECO:0000313" key="2">
    <source>
        <dbReference type="Proteomes" id="UP001283361"/>
    </source>
</evidence>
<keyword evidence="2" id="KW-1185">Reference proteome</keyword>
<comment type="caution">
    <text evidence="1">The sequence shown here is derived from an EMBL/GenBank/DDBJ whole genome shotgun (WGS) entry which is preliminary data.</text>
</comment>